<evidence type="ECO:0000313" key="2">
    <source>
        <dbReference type="Proteomes" id="UP000565723"/>
    </source>
</evidence>
<comment type="caution">
    <text evidence="1">The sequence shown here is derived from an EMBL/GenBank/DDBJ whole genome shotgun (WGS) entry which is preliminary data.</text>
</comment>
<dbReference type="EMBL" id="JABXIY010000028">
    <property type="protein sequence ID" value="NVK97500.1"/>
    <property type="molecule type" value="Genomic_DNA"/>
</dbReference>
<name>A0A850LIA3_9RHOB</name>
<proteinExistence type="predicted"/>
<dbReference type="AlphaFoldDB" id="A0A850LIA3"/>
<organism evidence="1 2">
    <name type="scientific">Ruegeria pomeroyi</name>
    <dbReference type="NCBI Taxonomy" id="89184"/>
    <lineage>
        <taxon>Bacteria</taxon>
        <taxon>Pseudomonadati</taxon>
        <taxon>Pseudomonadota</taxon>
        <taxon>Alphaproteobacteria</taxon>
        <taxon>Rhodobacterales</taxon>
        <taxon>Roseobacteraceae</taxon>
        <taxon>Ruegeria</taxon>
    </lineage>
</organism>
<gene>
    <name evidence="1" type="ORF">HW564_11260</name>
</gene>
<evidence type="ECO:0000313" key="1">
    <source>
        <dbReference type="EMBL" id="NVK97500.1"/>
    </source>
</evidence>
<reference evidence="1 2" key="1">
    <citation type="journal article" date="2020" name="Proc. Natl. Acad. Sci. U.S.A.">
        <title>Ecological drivers of bacterial community assembly in synthetic phycospheres.</title>
        <authorList>
            <person name="Fu H."/>
            <person name="Uchimiya M."/>
            <person name="Gore J."/>
            <person name="Moran M.A."/>
        </authorList>
    </citation>
    <scope>NUCLEOTIDE SEQUENCE [LARGE SCALE GENOMIC DNA]</scope>
    <source>
        <strain evidence="1">HF-Din03</strain>
    </source>
</reference>
<sequence length="242" mass="27120">MRSLEKVTKYLVDSGLKLSGPIARRDGENSDLYAFVEVTRDEKGHQKPSNLRLSRLTKELLDDGIVVKFILNDVSNADFETGLRATLLHAFPEFIRNCFLSFDNDGAVVWIVPKISAVREHLGSIANRITIYLGNADITLSEVKLTVDENLPSRTAILSELRISAPTTSEHLAERLSEKGFSTPPIDYINRHLDALRRANHVIRRKDAHYCLTASALKVLGTVKRRSSPDIARFLDLARRGT</sequence>
<protein>
    <submittedName>
        <fullName evidence="1">Uncharacterized protein</fullName>
    </submittedName>
</protein>
<dbReference type="Proteomes" id="UP000565723">
    <property type="component" value="Unassembled WGS sequence"/>
</dbReference>
<accession>A0A850LIA3</accession>